<evidence type="ECO:0000256" key="1">
    <source>
        <dbReference type="SAM" id="MobiDB-lite"/>
    </source>
</evidence>
<name>A0AAN9XM39_PSOTE</name>
<dbReference type="EMBL" id="JAYMYS010000003">
    <property type="protein sequence ID" value="KAK7398801.1"/>
    <property type="molecule type" value="Genomic_DNA"/>
</dbReference>
<gene>
    <name evidence="2" type="ORF">VNO78_09974</name>
</gene>
<reference evidence="2 3" key="1">
    <citation type="submission" date="2024-01" db="EMBL/GenBank/DDBJ databases">
        <title>The genomes of 5 underutilized Papilionoideae crops provide insights into root nodulation and disease resistanc.</title>
        <authorList>
            <person name="Jiang F."/>
        </authorList>
    </citation>
    <scope>NUCLEOTIDE SEQUENCE [LARGE SCALE GENOMIC DNA]</scope>
    <source>
        <strain evidence="2">DUOXIRENSHENG_FW03</strain>
        <tissue evidence="2">Leaves</tissue>
    </source>
</reference>
<dbReference type="AlphaFoldDB" id="A0AAN9XM39"/>
<protein>
    <submittedName>
        <fullName evidence="2">Uncharacterized protein</fullName>
    </submittedName>
</protein>
<dbReference type="Gene3D" id="1.10.3130.10">
    <property type="entry name" value="serine acetyltransferase, domain 1"/>
    <property type="match status" value="1"/>
</dbReference>
<accession>A0AAN9XM39</accession>
<organism evidence="2 3">
    <name type="scientific">Psophocarpus tetragonolobus</name>
    <name type="common">Winged bean</name>
    <name type="synonym">Dolichos tetragonolobus</name>
    <dbReference type="NCBI Taxonomy" id="3891"/>
    <lineage>
        <taxon>Eukaryota</taxon>
        <taxon>Viridiplantae</taxon>
        <taxon>Streptophyta</taxon>
        <taxon>Embryophyta</taxon>
        <taxon>Tracheophyta</taxon>
        <taxon>Spermatophyta</taxon>
        <taxon>Magnoliopsida</taxon>
        <taxon>eudicotyledons</taxon>
        <taxon>Gunneridae</taxon>
        <taxon>Pentapetalae</taxon>
        <taxon>rosids</taxon>
        <taxon>fabids</taxon>
        <taxon>Fabales</taxon>
        <taxon>Fabaceae</taxon>
        <taxon>Papilionoideae</taxon>
        <taxon>50 kb inversion clade</taxon>
        <taxon>NPAAA clade</taxon>
        <taxon>indigoferoid/millettioid clade</taxon>
        <taxon>Phaseoleae</taxon>
        <taxon>Psophocarpus</taxon>
    </lineage>
</organism>
<dbReference type="Proteomes" id="UP001386955">
    <property type="component" value="Unassembled WGS sequence"/>
</dbReference>
<evidence type="ECO:0000313" key="3">
    <source>
        <dbReference type="Proteomes" id="UP001386955"/>
    </source>
</evidence>
<dbReference type="InterPro" id="IPR042122">
    <property type="entry name" value="Ser_AcTrfase_N_sf"/>
</dbReference>
<feature type="region of interest" description="Disordered" evidence="1">
    <location>
        <begin position="1"/>
        <end position="27"/>
    </location>
</feature>
<evidence type="ECO:0000313" key="2">
    <source>
        <dbReference type="EMBL" id="KAK7398801.1"/>
    </source>
</evidence>
<sequence>MGTRRRRAATRSPSPRSSVTSTPPSSLERSLSFHLGNKLCSSTLLYDLFLNAFATDPSLRAARPCLRLPLSLPPQLQRLPRLFAQVEDGISRSQFQEGFLLGTGTSSYQVHRLAHVVWRQRPLALALHSWIKTCSHWTFTSSKDWERNSVRPCHWSSSGEDNSDG</sequence>
<proteinExistence type="predicted"/>
<comment type="caution">
    <text evidence="2">The sequence shown here is derived from an EMBL/GenBank/DDBJ whole genome shotgun (WGS) entry which is preliminary data.</text>
</comment>
<feature type="compositionally biased region" description="Low complexity" evidence="1">
    <location>
        <begin position="10"/>
        <end position="26"/>
    </location>
</feature>
<keyword evidence="3" id="KW-1185">Reference proteome</keyword>